<dbReference type="InterPro" id="IPR047641">
    <property type="entry name" value="ABC_transpr_MalK/UgpC-like"/>
</dbReference>
<evidence type="ECO:0000256" key="1">
    <source>
        <dbReference type="ARBA" id="ARBA00004417"/>
    </source>
</evidence>
<keyword evidence="7" id="KW-0067">ATP-binding</keyword>
<comment type="similarity">
    <text evidence="2">Belongs to the ABC transporter superfamily.</text>
</comment>
<dbReference type="GO" id="GO:0005524">
    <property type="term" value="F:ATP binding"/>
    <property type="evidence" value="ECO:0007669"/>
    <property type="project" value="UniProtKB-KW"/>
</dbReference>
<keyword evidence="5" id="KW-0997">Cell inner membrane</keyword>
<accession>K2QYL5</accession>
<dbReference type="FunFam" id="3.40.50.300:FF:000042">
    <property type="entry name" value="Maltose/maltodextrin ABC transporter, ATP-binding protein"/>
    <property type="match status" value="1"/>
</dbReference>
<dbReference type="PROSITE" id="PS50893">
    <property type="entry name" value="ABC_TRANSPORTER_2"/>
    <property type="match status" value="1"/>
</dbReference>
<dbReference type="EMBL" id="ALJF01000004">
    <property type="protein sequence ID" value="EKF60692.1"/>
    <property type="molecule type" value="Genomic_DNA"/>
</dbReference>
<evidence type="ECO:0000256" key="7">
    <source>
        <dbReference type="ARBA" id="ARBA00022840"/>
    </source>
</evidence>
<evidence type="ECO:0000256" key="6">
    <source>
        <dbReference type="ARBA" id="ARBA00022741"/>
    </source>
</evidence>
<dbReference type="Pfam" id="PF17912">
    <property type="entry name" value="OB_MalK"/>
    <property type="match status" value="1"/>
</dbReference>
<sequence length="356" mass="39177">MARINLDHIRHAYSPAARAAGDYALKEVHHEWDDGGAYALLGPSGCGKTTLLNIISGLLHPSDGRIEFDGVDVTNLPTAARNIAQVFQFPVVYDTMTVYDNLAFPLRNRHVPEDQVNKRVNEILDMIDLQPMARKQAQGLTADQKQKISLGRGLVRSDVNAILFDEPLTVIDPHMKWVLRSQLKRLHRQSGFTMVYVTHDQTEALTFADKVVVMYDGQIVQIGTPAELFERPSHTFVGYFIGSPGMNVMPAKVSGATAVIGDQTINLPGAPKLSGQSKIELGVRPEFVRLGREGMPVSIAKVEDIGRQKIVRARFADQSLSIVVSEDADIPADPRITFVPEGLGIFADSWRVGMEG</sequence>
<dbReference type="PANTHER" id="PTHR43875">
    <property type="entry name" value="MALTODEXTRIN IMPORT ATP-BINDING PROTEIN MSMX"/>
    <property type="match status" value="1"/>
</dbReference>
<dbReference type="SMART" id="SM00382">
    <property type="entry name" value="AAA"/>
    <property type="match status" value="1"/>
</dbReference>
<dbReference type="InterPro" id="IPR003439">
    <property type="entry name" value="ABC_transporter-like_ATP-bd"/>
</dbReference>
<evidence type="ECO:0000256" key="2">
    <source>
        <dbReference type="ARBA" id="ARBA00005417"/>
    </source>
</evidence>
<evidence type="ECO:0000313" key="11">
    <source>
        <dbReference type="Proteomes" id="UP000007123"/>
    </source>
</evidence>
<evidence type="ECO:0000256" key="3">
    <source>
        <dbReference type="ARBA" id="ARBA00022448"/>
    </source>
</evidence>
<organism evidence="10 11">
    <name type="scientific">Agrobacterium albertimagni AOL15</name>
    <dbReference type="NCBI Taxonomy" id="1156935"/>
    <lineage>
        <taxon>Bacteria</taxon>
        <taxon>Pseudomonadati</taxon>
        <taxon>Pseudomonadota</taxon>
        <taxon>Alphaproteobacteria</taxon>
        <taxon>Hyphomicrobiales</taxon>
        <taxon>Rhizobiaceae</taxon>
        <taxon>Rhizobium/Agrobacterium group</taxon>
        <taxon>Agrobacterium</taxon>
    </lineage>
</organism>
<keyword evidence="8" id="KW-0472">Membrane</keyword>
<dbReference type="OrthoDB" id="9767663at2"/>
<dbReference type="GO" id="GO:0016887">
    <property type="term" value="F:ATP hydrolysis activity"/>
    <property type="evidence" value="ECO:0007669"/>
    <property type="project" value="InterPro"/>
</dbReference>
<evidence type="ECO:0000256" key="8">
    <source>
        <dbReference type="ARBA" id="ARBA00023136"/>
    </source>
</evidence>
<keyword evidence="6" id="KW-0547">Nucleotide-binding</keyword>
<dbReference type="Pfam" id="PF00005">
    <property type="entry name" value="ABC_tran"/>
    <property type="match status" value="1"/>
</dbReference>
<comment type="caution">
    <text evidence="10">The sequence shown here is derived from an EMBL/GenBank/DDBJ whole genome shotgun (WGS) entry which is preliminary data.</text>
</comment>
<keyword evidence="4" id="KW-1003">Cell membrane</keyword>
<evidence type="ECO:0000313" key="10">
    <source>
        <dbReference type="EMBL" id="EKF60692.1"/>
    </source>
</evidence>
<evidence type="ECO:0000256" key="5">
    <source>
        <dbReference type="ARBA" id="ARBA00022519"/>
    </source>
</evidence>
<dbReference type="InterPro" id="IPR008995">
    <property type="entry name" value="Mo/tungstate-bd_C_term_dom"/>
</dbReference>
<keyword evidence="3" id="KW-0813">Transport</keyword>
<dbReference type="InterPro" id="IPR040582">
    <property type="entry name" value="OB_MalK-like"/>
</dbReference>
<dbReference type="GO" id="GO:0015408">
    <property type="term" value="F:ABC-type ferric iron transporter activity"/>
    <property type="evidence" value="ECO:0007669"/>
    <property type="project" value="InterPro"/>
</dbReference>
<dbReference type="Gene3D" id="2.40.50.140">
    <property type="entry name" value="Nucleic acid-binding proteins"/>
    <property type="match status" value="1"/>
</dbReference>
<gene>
    <name evidence="10" type="ORF">QWE_06483</name>
</gene>
<feature type="domain" description="ABC transporter" evidence="9">
    <location>
        <begin position="4"/>
        <end position="241"/>
    </location>
</feature>
<comment type="subcellular location">
    <subcellularLocation>
        <location evidence="1">Cell inner membrane</location>
        <topology evidence="1">Peripheral membrane protein</topology>
    </subcellularLocation>
</comment>
<dbReference type="InterPro" id="IPR003593">
    <property type="entry name" value="AAA+_ATPase"/>
</dbReference>
<evidence type="ECO:0000256" key="4">
    <source>
        <dbReference type="ARBA" id="ARBA00022475"/>
    </source>
</evidence>
<protein>
    <submittedName>
        <fullName evidence="10">ABC transporter</fullName>
    </submittedName>
</protein>
<dbReference type="CDD" id="cd03259">
    <property type="entry name" value="ABC_Carb_Solutes_like"/>
    <property type="match status" value="1"/>
</dbReference>
<dbReference type="RefSeq" id="WP_006725295.1">
    <property type="nucleotide sequence ID" value="NZ_ALJF01000004.1"/>
</dbReference>
<reference evidence="10 11" key="1">
    <citation type="journal article" date="2012" name="J. Bacteriol.">
        <title>Draft Genome Sequence of Agrobacterium albertimagni Strain AOL15.</title>
        <authorList>
            <person name="Trimble W.L."/>
            <person name="Phung le T."/>
            <person name="Meyer F."/>
            <person name="Gilbert J.A."/>
            <person name="Silver S."/>
        </authorList>
    </citation>
    <scope>NUCLEOTIDE SEQUENCE [LARGE SCALE GENOMIC DNA]</scope>
    <source>
        <strain evidence="10 11">AOL15</strain>
    </source>
</reference>
<keyword evidence="11" id="KW-1185">Reference proteome</keyword>
<proteinExistence type="inferred from homology"/>
<dbReference type="InterPro" id="IPR015853">
    <property type="entry name" value="ABC_transpr_FbpC"/>
</dbReference>
<dbReference type="Gene3D" id="2.40.50.100">
    <property type="match status" value="1"/>
</dbReference>
<evidence type="ECO:0000259" key="9">
    <source>
        <dbReference type="PROSITE" id="PS50893"/>
    </source>
</evidence>
<name>K2QYL5_9HYPH</name>
<dbReference type="SUPFAM" id="SSF52540">
    <property type="entry name" value="P-loop containing nucleoside triphosphate hydrolases"/>
    <property type="match status" value="1"/>
</dbReference>
<dbReference type="Gene3D" id="3.40.50.300">
    <property type="entry name" value="P-loop containing nucleotide triphosphate hydrolases"/>
    <property type="match status" value="1"/>
</dbReference>
<dbReference type="Proteomes" id="UP000007123">
    <property type="component" value="Unassembled WGS sequence"/>
</dbReference>
<dbReference type="InterPro" id="IPR027417">
    <property type="entry name" value="P-loop_NTPase"/>
</dbReference>
<dbReference type="PANTHER" id="PTHR43875:SF14">
    <property type="entry name" value="ABC TRANSPORTER ATP-BINDING PROTEIN"/>
    <property type="match status" value="1"/>
</dbReference>
<dbReference type="GO" id="GO:0055052">
    <property type="term" value="C:ATP-binding cassette (ABC) transporter complex, substrate-binding subunit-containing"/>
    <property type="evidence" value="ECO:0007669"/>
    <property type="project" value="TreeGrafter"/>
</dbReference>
<dbReference type="SUPFAM" id="SSF50331">
    <property type="entry name" value="MOP-like"/>
    <property type="match status" value="1"/>
</dbReference>
<dbReference type="STRING" id="1156935.QWE_06483"/>
<dbReference type="InterPro" id="IPR012340">
    <property type="entry name" value="NA-bd_OB-fold"/>
</dbReference>
<dbReference type="PATRIC" id="fig|1156935.5.peg.1307"/>
<dbReference type="eggNOG" id="COG3839">
    <property type="taxonomic scope" value="Bacteria"/>
</dbReference>
<dbReference type="AlphaFoldDB" id="K2QYL5"/>